<dbReference type="AlphaFoldDB" id="A0A2T3ZP47"/>
<dbReference type="PROSITE" id="PS50088">
    <property type="entry name" value="ANK_REPEAT"/>
    <property type="match status" value="2"/>
</dbReference>
<feature type="repeat" description="ANK" evidence="3">
    <location>
        <begin position="100"/>
        <end position="125"/>
    </location>
</feature>
<keyword evidence="1" id="KW-0677">Repeat</keyword>
<proteinExistence type="predicted"/>
<dbReference type="InterPro" id="IPR036770">
    <property type="entry name" value="Ankyrin_rpt-contain_sf"/>
</dbReference>
<gene>
    <name evidence="4" type="ORF">M441DRAFT_53283</name>
</gene>
<protein>
    <submittedName>
        <fullName evidence="4">Uncharacterized protein</fullName>
    </submittedName>
</protein>
<keyword evidence="2 3" id="KW-0040">ANK repeat</keyword>
<reference evidence="4 5" key="1">
    <citation type="submission" date="2016-07" db="EMBL/GenBank/DDBJ databases">
        <title>Multiple horizontal gene transfer events from other fungi enriched the ability of initially mycotrophic Trichoderma (Ascomycota) to feed on dead plant biomass.</title>
        <authorList>
            <consortium name="DOE Joint Genome Institute"/>
            <person name="Aerts A."/>
            <person name="Atanasova L."/>
            <person name="Chenthamara K."/>
            <person name="Zhang J."/>
            <person name="Grujic M."/>
            <person name="Henrissat B."/>
            <person name="Kuo A."/>
            <person name="Salamov A."/>
            <person name="Lipzen A."/>
            <person name="Labutti K."/>
            <person name="Barry K."/>
            <person name="Miao Y."/>
            <person name="Rahimi M.J."/>
            <person name="Shen Q."/>
            <person name="Grigoriev I.V."/>
            <person name="Kubicek C.P."/>
            <person name="Druzhinina I.S."/>
        </authorList>
    </citation>
    <scope>NUCLEOTIDE SEQUENCE [LARGE SCALE GENOMIC DNA]</scope>
    <source>
        <strain evidence="4 5">CBS 433.97</strain>
    </source>
</reference>
<dbReference type="Pfam" id="PF12796">
    <property type="entry name" value="Ank_2"/>
    <property type="match status" value="2"/>
</dbReference>
<dbReference type="Proteomes" id="UP000240493">
    <property type="component" value="Unassembled WGS sequence"/>
</dbReference>
<evidence type="ECO:0000313" key="5">
    <source>
        <dbReference type="Proteomes" id="UP000240493"/>
    </source>
</evidence>
<evidence type="ECO:0000313" key="4">
    <source>
        <dbReference type="EMBL" id="PTB46554.1"/>
    </source>
</evidence>
<dbReference type="OrthoDB" id="4860873at2759"/>
<dbReference type="PANTHER" id="PTHR24173">
    <property type="entry name" value="ANKYRIN REPEAT CONTAINING"/>
    <property type="match status" value="1"/>
</dbReference>
<accession>A0A2T3ZP47</accession>
<evidence type="ECO:0000256" key="2">
    <source>
        <dbReference type="ARBA" id="ARBA00023043"/>
    </source>
</evidence>
<dbReference type="InterPro" id="IPR002110">
    <property type="entry name" value="Ankyrin_rpt"/>
</dbReference>
<dbReference type="EMBL" id="KZ679256">
    <property type="protein sequence ID" value="PTB46554.1"/>
    <property type="molecule type" value="Genomic_DNA"/>
</dbReference>
<organism evidence="4 5">
    <name type="scientific">Trichoderma asperellum (strain ATCC 204424 / CBS 433.97 / NBRC 101777)</name>
    <dbReference type="NCBI Taxonomy" id="1042311"/>
    <lineage>
        <taxon>Eukaryota</taxon>
        <taxon>Fungi</taxon>
        <taxon>Dikarya</taxon>
        <taxon>Ascomycota</taxon>
        <taxon>Pezizomycotina</taxon>
        <taxon>Sordariomycetes</taxon>
        <taxon>Hypocreomycetidae</taxon>
        <taxon>Hypocreales</taxon>
        <taxon>Hypocreaceae</taxon>
        <taxon>Trichoderma</taxon>
    </lineage>
</organism>
<feature type="repeat" description="ANK" evidence="3">
    <location>
        <begin position="272"/>
        <end position="305"/>
    </location>
</feature>
<evidence type="ECO:0000256" key="1">
    <source>
        <dbReference type="ARBA" id="ARBA00022737"/>
    </source>
</evidence>
<dbReference type="Pfam" id="PF00023">
    <property type="entry name" value="Ank"/>
    <property type="match status" value="2"/>
</dbReference>
<dbReference type="Gene3D" id="1.25.40.20">
    <property type="entry name" value="Ankyrin repeat-containing domain"/>
    <property type="match status" value="3"/>
</dbReference>
<dbReference type="PRINTS" id="PR01415">
    <property type="entry name" value="ANKYRIN"/>
</dbReference>
<dbReference type="SMART" id="SM00248">
    <property type="entry name" value="ANK"/>
    <property type="match status" value="11"/>
</dbReference>
<evidence type="ECO:0000256" key="3">
    <source>
        <dbReference type="PROSITE-ProRule" id="PRU00023"/>
    </source>
</evidence>
<dbReference type="STRING" id="1042311.A0A2T3ZP47"/>
<keyword evidence="5" id="KW-1185">Reference proteome</keyword>
<sequence length="521" mass="58176">MSTTLPIEILLQIAQYLDCNGQYTLLRACPFLAGDFVYGRHLLADADSNGNNLVHILAQNGEEALLKSLFPDDDLERSFCVRNVIPRLKQMLLTRSINDEGATPIHLAAEKGHLAIVEWIAKRPAVDLSFEDRAGATCVERAARAGQTEVVSLLLDNPNLTTDWNASQRSNPLCLAAEYGHIETVRAILTRHGNRVNVNSRAAYGITALSLAVLRDHEAITEMLLQQKDIDINAEDYLGNNTLHMAVRSKNHAALELLLEHPNADPNVRDWYGHTPLQEAVSMGDEATVRLFLKHPGTDVNLGNSKQVTPLIKAVQECRERIAQLLLKRSDIEADKKDYCGMTAFAWAAFLGRVEIAEMLLQRPDVDPNSRDEDGVTPLSHSMHAGWEDVAEFLINRDDVEINAEDDFGWTALAHAKGAPDGISILLMKMLLQRGATMELYPEMMVMSKSMAHSDIAIDMVASMIDDHDLEAYMIKRFGQEKTNEALVDGENGVRTLLFRNTRAMRMRRDAVEGIRYQEPY</sequence>
<dbReference type="SUPFAM" id="SSF48403">
    <property type="entry name" value="Ankyrin repeat"/>
    <property type="match status" value="2"/>
</dbReference>
<dbReference type="PANTHER" id="PTHR24173:SF74">
    <property type="entry name" value="ANKYRIN REPEAT DOMAIN-CONTAINING PROTEIN 16"/>
    <property type="match status" value="1"/>
</dbReference>
<name>A0A2T3ZP47_TRIA4</name>
<dbReference type="PROSITE" id="PS50297">
    <property type="entry name" value="ANK_REP_REGION"/>
    <property type="match status" value="1"/>
</dbReference>